<dbReference type="AlphaFoldDB" id="A0A2I0KT07"/>
<proteinExistence type="predicted"/>
<sequence length="107" mass="11614">MEVVVVDSLPQVAAEEEEEKGYVRQLGSVPQGWPFLVVRPPEEVQARADCSFSCSWGRRLNPHVVDGDNNSCTLIENCNSRLVGAHETLPVTTVMSGVVYGSATTPI</sequence>
<dbReference type="Proteomes" id="UP000233551">
    <property type="component" value="Unassembled WGS sequence"/>
</dbReference>
<evidence type="ECO:0000313" key="2">
    <source>
        <dbReference type="Proteomes" id="UP000233551"/>
    </source>
</evidence>
<gene>
    <name evidence="1" type="ORF">CRG98_008006</name>
</gene>
<keyword evidence="2" id="KW-1185">Reference proteome</keyword>
<comment type="caution">
    <text evidence="1">The sequence shown here is derived from an EMBL/GenBank/DDBJ whole genome shotgun (WGS) entry which is preliminary data.</text>
</comment>
<protein>
    <submittedName>
        <fullName evidence="1">Uncharacterized protein</fullName>
    </submittedName>
</protein>
<evidence type="ECO:0000313" key="1">
    <source>
        <dbReference type="EMBL" id="PKI71598.1"/>
    </source>
</evidence>
<name>A0A2I0KT07_PUNGR</name>
<organism evidence="1 2">
    <name type="scientific">Punica granatum</name>
    <name type="common">Pomegranate</name>
    <dbReference type="NCBI Taxonomy" id="22663"/>
    <lineage>
        <taxon>Eukaryota</taxon>
        <taxon>Viridiplantae</taxon>
        <taxon>Streptophyta</taxon>
        <taxon>Embryophyta</taxon>
        <taxon>Tracheophyta</taxon>
        <taxon>Spermatophyta</taxon>
        <taxon>Magnoliopsida</taxon>
        <taxon>eudicotyledons</taxon>
        <taxon>Gunneridae</taxon>
        <taxon>Pentapetalae</taxon>
        <taxon>rosids</taxon>
        <taxon>malvids</taxon>
        <taxon>Myrtales</taxon>
        <taxon>Lythraceae</taxon>
        <taxon>Punica</taxon>
    </lineage>
</organism>
<accession>A0A2I0KT07</accession>
<reference evidence="1 2" key="1">
    <citation type="submission" date="2017-11" db="EMBL/GenBank/DDBJ databases">
        <title>De-novo sequencing of pomegranate (Punica granatum L.) genome.</title>
        <authorList>
            <person name="Akparov Z."/>
            <person name="Amiraslanov A."/>
            <person name="Hajiyeva S."/>
            <person name="Abbasov M."/>
            <person name="Kaur K."/>
            <person name="Hamwieh A."/>
            <person name="Solovyev V."/>
            <person name="Salamov A."/>
            <person name="Braich B."/>
            <person name="Kosarev P."/>
            <person name="Mahmoud A."/>
            <person name="Hajiyev E."/>
            <person name="Babayeva S."/>
            <person name="Izzatullayeva V."/>
            <person name="Mammadov A."/>
            <person name="Mammadov A."/>
            <person name="Sharifova S."/>
            <person name="Ojaghi J."/>
            <person name="Eynullazada K."/>
            <person name="Bayramov B."/>
            <person name="Abdulazimova A."/>
            <person name="Shahmuradov I."/>
        </authorList>
    </citation>
    <scope>NUCLEOTIDE SEQUENCE [LARGE SCALE GENOMIC DNA]</scope>
    <source>
        <strain evidence="2">cv. AG2017</strain>
        <tissue evidence="1">Leaf</tissue>
    </source>
</reference>
<dbReference type="EMBL" id="PGOL01000364">
    <property type="protein sequence ID" value="PKI71598.1"/>
    <property type="molecule type" value="Genomic_DNA"/>
</dbReference>